<sequence length="86" mass="9997">MCILFHNFRLISCNEEEKLFVVKTITNAREFKMGRSSTWKCADCNKTINKTILKGESGWKTLKLFLERSNLPIKTSDNFMLSSQQC</sequence>
<organism evidence="1">
    <name type="scientific">viral metagenome</name>
    <dbReference type="NCBI Taxonomy" id="1070528"/>
    <lineage>
        <taxon>unclassified sequences</taxon>
        <taxon>metagenomes</taxon>
        <taxon>organismal metagenomes</taxon>
    </lineage>
</organism>
<name>A0A6C0KRC8_9ZZZZ</name>
<reference evidence="1" key="1">
    <citation type="journal article" date="2020" name="Nature">
        <title>Giant virus diversity and host interactions through global metagenomics.</title>
        <authorList>
            <person name="Schulz F."/>
            <person name="Roux S."/>
            <person name="Paez-Espino D."/>
            <person name="Jungbluth S."/>
            <person name="Walsh D.A."/>
            <person name="Denef V.J."/>
            <person name="McMahon K.D."/>
            <person name="Konstantinidis K.T."/>
            <person name="Eloe-Fadrosh E.A."/>
            <person name="Kyrpides N.C."/>
            <person name="Woyke T."/>
        </authorList>
    </citation>
    <scope>NUCLEOTIDE SEQUENCE</scope>
    <source>
        <strain evidence="1">GVMAG-S-3300013014-136</strain>
    </source>
</reference>
<dbReference type="EMBL" id="MN740963">
    <property type="protein sequence ID" value="QHU20169.1"/>
    <property type="molecule type" value="Genomic_DNA"/>
</dbReference>
<protein>
    <submittedName>
        <fullName evidence="1">Uncharacterized protein</fullName>
    </submittedName>
</protein>
<proteinExistence type="predicted"/>
<dbReference type="AlphaFoldDB" id="A0A6C0KRC8"/>
<evidence type="ECO:0000313" key="1">
    <source>
        <dbReference type="EMBL" id="QHU20169.1"/>
    </source>
</evidence>
<accession>A0A6C0KRC8</accession>